<evidence type="ECO:0000256" key="2">
    <source>
        <dbReference type="ARBA" id="ARBA00022676"/>
    </source>
</evidence>
<feature type="transmembrane region" description="Helical" evidence="7">
    <location>
        <begin position="469"/>
        <end position="492"/>
    </location>
</feature>
<dbReference type="EMBL" id="FMUX01000001">
    <property type="protein sequence ID" value="SCX84208.1"/>
    <property type="molecule type" value="Genomic_DNA"/>
</dbReference>
<proteinExistence type="predicted"/>
<dbReference type="InterPro" id="IPR029044">
    <property type="entry name" value="Nucleotide-diphossugar_trans"/>
</dbReference>
<feature type="transmembrane region" description="Helical" evidence="7">
    <location>
        <begin position="25"/>
        <end position="43"/>
    </location>
</feature>
<dbReference type="SUPFAM" id="SSF53448">
    <property type="entry name" value="Nucleotide-diphospho-sugar transferases"/>
    <property type="match status" value="1"/>
</dbReference>
<evidence type="ECO:0000256" key="1">
    <source>
        <dbReference type="ARBA" id="ARBA00004141"/>
    </source>
</evidence>
<dbReference type="Gene3D" id="3.90.550.10">
    <property type="entry name" value="Spore Coat Polysaccharide Biosynthesis Protein SpsA, Chain A"/>
    <property type="match status" value="1"/>
</dbReference>
<dbReference type="Proteomes" id="UP000198870">
    <property type="component" value="Unassembled WGS sequence"/>
</dbReference>
<name>A0A1G5B218_9BACT</name>
<dbReference type="RefSeq" id="WP_092208007.1">
    <property type="nucleotide sequence ID" value="NZ_FMUX01000001.1"/>
</dbReference>
<dbReference type="Pfam" id="PF00535">
    <property type="entry name" value="Glycos_transf_2"/>
    <property type="match status" value="1"/>
</dbReference>
<accession>A0A1G5B218</accession>
<keyword evidence="3" id="KW-0808">Transferase</keyword>
<protein>
    <submittedName>
        <fullName evidence="9">Cellulose synthase (UDP-forming)</fullName>
    </submittedName>
</protein>
<gene>
    <name evidence="9" type="ORF">SAMN05216233_101581</name>
</gene>
<dbReference type="STRING" id="419481.SAMN05216233_101581"/>
<dbReference type="AlphaFoldDB" id="A0A1G5B218"/>
<evidence type="ECO:0000256" key="7">
    <source>
        <dbReference type="SAM" id="Phobius"/>
    </source>
</evidence>
<dbReference type="PANTHER" id="PTHR43867:SF2">
    <property type="entry name" value="CELLULOSE SYNTHASE CATALYTIC SUBUNIT A [UDP-FORMING]"/>
    <property type="match status" value="1"/>
</dbReference>
<dbReference type="InterPro" id="IPR001173">
    <property type="entry name" value="Glyco_trans_2-like"/>
</dbReference>
<feature type="transmembrane region" description="Helical" evidence="7">
    <location>
        <begin position="435"/>
        <end position="457"/>
    </location>
</feature>
<dbReference type="CDD" id="cd06421">
    <property type="entry name" value="CESA_CelA_like"/>
    <property type="match status" value="1"/>
</dbReference>
<dbReference type="PANTHER" id="PTHR43867">
    <property type="entry name" value="CELLULOSE SYNTHASE CATALYTIC SUBUNIT A [UDP-FORMING]"/>
    <property type="match status" value="1"/>
</dbReference>
<sequence length="604" mass="68219">MTAYFEKYESVLPPEPIPHSIPRELLWQFLATMSLGVGLWYIAWRWTASLNPEALWFAIPLVAAETLAYIGLILFVINLWAVRDIPMQPAPSSIRQCVSDPEAFEDRPLQVDVFFPTYDEEPELVRLSILDAKAMGYPHPIDLTIHVLDDGKREAMAEVAREEGVNYITRDSNVGFKAGNMRNAMEQTFGDFIVICDADTRPFPTLLKRTLGYFRDPDVAWVQTPQWFFELPPGTPLPQVLKKRLGTPGHLLGRGIEKLVGPVRMGEDPFCNSPQMFYDVIQRRRNWANASFCCGAGSIHRREAVMEAALKSYSSAMDRFIGKITRDIKDLSLKSDLTEAMQRELALETELTPYKFHVSEDMYTSIVLHSDPDREWKSVFHPPVESKMLSTQDLVSWAVQRFKYAGGTIDVALNDNPLFKKGMSFPQRLMYASTFWSYLGCIWNVVFLAAPIIYLFTGIAPVAAYSMDFYKHVLPFLFLNTLATMVGTWGVAAWSGQSFYLSFFPINFRALVTVLRGKKISFPVTPKTRQEGNFAHLVIPQILVMVLTASGLAYAAVMAWMGRFTNVNGLLTNAFWAANNILAMWGIVAAAFWKPDPTDEGETS</sequence>
<evidence type="ECO:0000259" key="8">
    <source>
        <dbReference type="Pfam" id="PF00535"/>
    </source>
</evidence>
<reference evidence="9 10" key="1">
    <citation type="submission" date="2016-10" db="EMBL/GenBank/DDBJ databases">
        <authorList>
            <person name="de Groot N.N."/>
        </authorList>
    </citation>
    <scope>NUCLEOTIDE SEQUENCE [LARGE SCALE GENOMIC DNA]</scope>
    <source>
        <strain evidence="9 10">AA1</strain>
    </source>
</reference>
<keyword evidence="6 7" id="KW-0472">Membrane</keyword>
<evidence type="ECO:0000256" key="3">
    <source>
        <dbReference type="ARBA" id="ARBA00022679"/>
    </source>
</evidence>
<dbReference type="GO" id="GO:0016758">
    <property type="term" value="F:hexosyltransferase activity"/>
    <property type="evidence" value="ECO:0007669"/>
    <property type="project" value="TreeGrafter"/>
</dbReference>
<comment type="subcellular location">
    <subcellularLocation>
        <location evidence="1">Membrane</location>
        <topology evidence="1">Multi-pass membrane protein</topology>
    </subcellularLocation>
</comment>
<evidence type="ECO:0000313" key="9">
    <source>
        <dbReference type="EMBL" id="SCX84208.1"/>
    </source>
</evidence>
<evidence type="ECO:0000313" key="10">
    <source>
        <dbReference type="Proteomes" id="UP000198870"/>
    </source>
</evidence>
<evidence type="ECO:0000256" key="4">
    <source>
        <dbReference type="ARBA" id="ARBA00022692"/>
    </source>
</evidence>
<evidence type="ECO:0000256" key="6">
    <source>
        <dbReference type="ARBA" id="ARBA00023136"/>
    </source>
</evidence>
<feature type="transmembrane region" description="Helical" evidence="7">
    <location>
        <begin position="55"/>
        <end position="81"/>
    </location>
</feature>
<keyword evidence="4 7" id="KW-0812">Transmembrane</keyword>
<feature type="transmembrane region" description="Helical" evidence="7">
    <location>
        <begin position="537"/>
        <end position="562"/>
    </location>
</feature>
<dbReference type="OrthoDB" id="5352625at2"/>
<organism evidence="9 10">
    <name type="scientific">Desulfoluna spongiiphila</name>
    <dbReference type="NCBI Taxonomy" id="419481"/>
    <lineage>
        <taxon>Bacteria</taxon>
        <taxon>Pseudomonadati</taxon>
        <taxon>Thermodesulfobacteriota</taxon>
        <taxon>Desulfobacteria</taxon>
        <taxon>Desulfobacterales</taxon>
        <taxon>Desulfolunaceae</taxon>
        <taxon>Desulfoluna</taxon>
    </lineage>
</organism>
<keyword evidence="5 7" id="KW-1133">Transmembrane helix</keyword>
<dbReference type="InterPro" id="IPR050321">
    <property type="entry name" value="Glycosyltr_2/OpgH_subfam"/>
</dbReference>
<dbReference type="GO" id="GO:0005886">
    <property type="term" value="C:plasma membrane"/>
    <property type="evidence" value="ECO:0007669"/>
    <property type="project" value="TreeGrafter"/>
</dbReference>
<feature type="transmembrane region" description="Helical" evidence="7">
    <location>
        <begin position="574"/>
        <end position="593"/>
    </location>
</feature>
<keyword evidence="2" id="KW-0328">Glycosyltransferase</keyword>
<keyword evidence="10" id="KW-1185">Reference proteome</keyword>
<evidence type="ECO:0000256" key="5">
    <source>
        <dbReference type="ARBA" id="ARBA00022989"/>
    </source>
</evidence>
<feature type="domain" description="Glycosyltransferase 2-like" evidence="8">
    <location>
        <begin position="113"/>
        <end position="305"/>
    </location>
</feature>